<gene>
    <name evidence="2" type="ORF">BHAOGJBA_2303</name>
</gene>
<name>A0AAV4ZKQ3_9HYPH</name>
<proteinExistence type="predicted"/>
<protein>
    <submittedName>
        <fullName evidence="2">Uncharacterized protein</fullName>
    </submittedName>
</protein>
<dbReference type="AlphaFoldDB" id="A0AAV4ZKQ3"/>
<evidence type="ECO:0000256" key="1">
    <source>
        <dbReference type="SAM" id="SignalP"/>
    </source>
</evidence>
<evidence type="ECO:0000313" key="3">
    <source>
        <dbReference type="Proteomes" id="UP001055247"/>
    </source>
</evidence>
<reference evidence="2" key="2">
    <citation type="submission" date="2021-08" db="EMBL/GenBank/DDBJ databases">
        <authorList>
            <person name="Tani A."/>
            <person name="Ola A."/>
            <person name="Ogura Y."/>
            <person name="Katsura K."/>
            <person name="Hayashi T."/>
        </authorList>
    </citation>
    <scope>NUCLEOTIDE SEQUENCE</scope>
    <source>
        <strain evidence="2">DSM 16372</strain>
    </source>
</reference>
<feature type="signal peptide" evidence="1">
    <location>
        <begin position="1"/>
        <end position="22"/>
    </location>
</feature>
<sequence length="101" mass="10692">MRGCALGSALGLLCLAAWPALAQPRPDVTAMTCAEAQALVARAGAIVVTTGPATYTRAVRDVGFCVVEKSTQPDYERTRDVPNCFIGYRCVDPFSEGRDGP</sequence>
<dbReference type="RefSeq" id="WP_066920037.1">
    <property type="nucleotide sequence ID" value="NZ_BPQO01000008.1"/>
</dbReference>
<keyword evidence="1" id="KW-0732">Signal</keyword>
<dbReference type="Proteomes" id="UP001055247">
    <property type="component" value="Unassembled WGS sequence"/>
</dbReference>
<reference evidence="2" key="1">
    <citation type="journal article" date="2016" name="Front. Microbiol.">
        <title>Genome Sequence of the Piezophilic, Mesophilic Sulfate-Reducing Bacterium Desulfovibrio indicus J2T.</title>
        <authorList>
            <person name="Cao J."/>
            <person name="Maignien L."/>
            <person name="Shao Z."/>
            <person name="Alain K."/>
            <person name="Jebbar M."/>
        </authorList>
    </citation>
    <scope>NUCLEOTIDE SEQUENCE</scope>
    <source>
        <strain evidence="2">DSM 16372</strain>
    </source>
</reference>
<comment type="caution">
    <text evidence="2">The sequence shown here is derived from an EMBL/GenBank/DDBJ whole genome shotgun (WGS) entry which is preliminary data.</text>
</comment>
<organism evidence="2 3">
    <name type="scientific">Methylobacterium hispanicum</name>
    <dbReference type="NCBI Taxonomy" id="270350"/>
    <lineage>
        <taxon>Bacteria</taxon>
        <taxon>Pseudomonadati</taxon>
        <taxon>Pseudomonadota</taxon>
        <taxon>Alphaproteobacteria</taxon>
        <taxon>Hyphomicrobiales</taxon>
        <taxon>Methylobacteriaceae</taxon>
        <taxon>Methylobacterium</taxon>
    </lineage>
</organism>
<feature type="chain" id="PRO_5043853816" evidence="1">
    <location>
        <begin position="23"/>
        <end position="101"/>
    </location>
</feature>
<keyword evidence="3" id="KW-1185">Reference proteome</keyword>
<accession>A0AAV4ZKQ3</accession>
<evidence type="ECO:0000313" key="2">
    <source>
        <dbReference type="EMBL" id="GJD88782.1"/>
    </source>
</evidence>
<dbReference type="EMBL" id="BPQO01000008">
    <property type="protein sequence ID" value="GJD88782.1"/>
    <property type="molecule type" value="Genomic_DNA"/>
</dbReference>